<reference evidence="2" key="1">
    <citation type="submission" date="2023-04" db="EMBL/GenBank/DDBJ databases">
        <authorList>
            <consortium name="ELIXIR-Norway"/>
        </authorList>
    </citation>
    <scope>NUCLEOTIDE SEQUENCE [LARGE SCALE GENOMIC DNA]</scope>
</reference>
<keyword evidence="3" id="KW-1185">Reference proteome</keyword>
<evidence type="ECO:0000313" key="2">
    <source>
        <dbReference type="EMBL" id="CAI9159288.1"/>
    </source>
</evidence>
<dbReference type="EMBL" id="OX459955">
    <property type="protein sequence ID" value="CAI9159288.1"/>
    <property type="molecule type" value="Genomic_DNA"/>
</dbReference>
<feature type="compositionally biased region" description="Low complexity" evidence="1">
    <location>
        <begin position="115"/>
        <end position="128"/>
    </location>
</feature>
<accession>A0ABN8YFS0</accession>
<gene>
    <name evidence="2" type="ORF">MRATA1EN1_LOCUS8250</name>
</gene>
<dbReference type="Proteomes" id="UP001176941">
    <property type="component" value="Chromosome 19"/>
</dbReference>
<name>A0ABN8YFS0_RANTA</name>
<proteinExistence type="predicted"/>
<sequence>MDNQYFFGFPEGFEEERGGTDLSRDARLLDPSSSCSCYLCPGGTGYLAAYASSLVGEPVRPSDGWSWGLVPLTDRVVSRVFALEAALEHTSLPRVVGVEMAEAGSVCMPTQVTVGRPPAVRGGRSSSGVRKRGLRPTPGEEKTPAKGCHQASGTLGSA</sequence>
<protein>
    <submittedName>
        <fullName evidence="2">Uncharacterized protein</fullName>
    </submittedName>
</protein>
<evidence type="ECO:0000313" key="3">
    <source>
        <dbReference type="Proteomes" id="UP001176941"/>
    </source>
</evidence>
<feature type="region of interest" description="Disordered" evidence="1">
    <location>
        <begin position="115"/>
        <end position="158"/>
    </location>
</feature>
<evidence type="ECO:0000256" key="1">
    <source>
        <dbReference type="SAM" id="MobiDB-lite"/>
    </source>
</evidence>
<organism evidence="2 3">
    <name type="scientific">Rangifer tarandus platyrhynchus</name>
    <name type="common">Svalbard reindeer</name>
    <dbReference type="NCBI Taxonomy" id="3082113"/>
    <lineage>
        <taxon>Eukaryota</taxon>
        <taxon>Metazoa</taxon>
        <taxon>Chordata</taxon>
        <taxon>Craniata</taxon>
        <taxon>Vertebrata</taxon>
        <taxon>Euteleostomi</taxon>
        <taxon>Mammalia</taxon>
        <taxon>Eutheria</taxon>
        <taxon>Laurasiatheria</taxon>
        <taxon>Artiodactyla</taxon>
        <taxon>Ruminantia</taxon>
        <taxon>Pecora</taxon>
        <taxon>Cervidae</taxon>
        <taxon>Odocoileinae</taxon>
        <taxon>Rangifer</taxon>
    </lineage>
</organism>